<evidence type="ECO:0000313" key="4">
    <source>
        <dbReference type="Proteomes" id="UP000235388"/>
    </source>
</evidence>
<feature type="compositionally biased region" description="Basic and acidic residues" evidence="2">
    <location>
        <begin position="254"/>
        <end position="284"/>
    </location>
</feature>
<evidence type="ECO:0000256" key="1">
    <source>
        <dbReference type="SAM" id="Coils"/>
    </source>
</evidence>
<dbReference type="AlphaFoldDB" id="A0A2N5T8X4"/>
<evidence type="ECO:0000313" key="3">
    <source>
        <dbReference type="EMBL" id="PLW21947.1"/>
    </source>
</evidence>
<keyword evidence="1" id="KW-0175">Coiled coil</keyword>
<feature type="compositionally biased region" description="Low complexity" evidence="2">
    <location>
        <begin position="330"/>
        <end position="352"/>
    </location>
</feature>
<dbReference type="EMBL" id="PGCJ01000778">
    <property type="protein sequence ID" value="PLW21947.1"/>
    <property type="molecule type" value="Genomic_DNA"/>
</dbReference>
<sequence>MDNILASPLTTPKDTSVVTMIRKCQGKKTKLLCILPQDVAEILANHLVKNFEVVFAKTLGTTDEFLPSDFFSITEAKAVVAALDQIHMVTLNLLESVIGGSWLPGQVEAINQSISNWVESDYFAGFLLSCTEHKEFIESEALCLRTAMEDAAYKQKLITQETPQAKRDLAEMERKEKAEKKAAERELAHQMKQVSAKQAESEKEAERLHFAAMKKKQADKTSAAKALAREEEAHLRRTKAEEAAVAKLEERASRARAKEEEWAAKEKTKVEERARRKEDKEQAKCKSSINRDNCESRKLKRTVSLWDTAAILALHHSTPHPVDVSDVSTNLESSSDPLLLNDLSNTSIGPRN</sequence>
<protein>
    <submittedName>
        <fullName evidence="3">Uncharacterized protein</fullName>
    </submittedName>
</protein>
<organism evidence="3 4">
    <name type="scientific">Puccinia coronata f. sp. avenae</name>
    <dbReference type="NCBI Taxonomy" id="200324"/>
    <lineage>
        <taxon>Eukaryota</taxon>
        <taxon>Fungi</taxon>
        <taxon>Dikarya</taxon>
        <taxon>Basidiomycota</taxon>
        <taxon>Pucciniomycotina</taxon>
        <taxon>Pucciniomycetes</taxon>
        <taxon>Pucciniales</taxon>
        <taxon>Pucciniaceae</taxon>
        <taxon>Puccinia</taxon>
    </lineage>
</organism>
<feature type="region of interest" description="Disordered" evidence="2">
    <location>
        <begin position="254"/>
        <end position="288"/>
    </location>
</feature>
<feature type="region of interest" description="Disordered" evidence="2">
    <location>
        <begin position="319"/>
        <end position="352"/>
    </location>
</feature>
<accession>A0A2N5T8X4</accession>
<gene>
    <name evidence="3" type="ORF">PCANC_04404</name>
</gene>
<feature type="coiled-coil region" evidence="1">
    <location>
        <begin position="166"/>
        <end position="200"/>
    </location>
</feature>
<keyword evidence="4" id="KW-1185">Reference proteome</keyword>
<name>A0A2N5T8X4_9BASI</name>
<proteinExistence type="predicted"/>
<comment type="caution">
    <text evidence="3">The sequence shown here is derived from an EMBL/GenBank/DDBJ whole genome shotgun (WGS) entry which is preliminary data.</text>
</comment>
<reference evidence="3 4" key="1">
    <citation type="submission" date="2017-11" db="EMBL/GenBank/DDBJ databases">
        <title>De novo assembly and phasing of dikaryotic genomes from two isolates of Puccinia coronata f. sp. avenae, the causal agent of oat crown rust.</title>
        <authorList>
            <person name="Miller M.E."/>
            <person name="Zhang Y."/>
            <person name="Omidvar V."/>
            <person name="Sperschneider J."/>
            <person name="Schwessinger B."/>
            <person name="Raley C."/>
            <person name="Palmer J.M."/>
            <person name="Garnica D."/>
            <person name="Upadhyaya N."/>
            <person name="Rathjen J."/>
            <person name="Taylor J.M."/>
            <person name="Park R.F."/>
            <person name="Dodds P.N."/>
            <person name="Hirsch C.D."/>
            <person name="Kianian S.F."/>
            <person name="Figueroa M."/>
        </authorList>
    </citation>
    <scope>NUCLEOTIDE SEQUENCE [LARGE SCALE GENOMIC DNA]</scope>
    <source>
        <strain evidence="3">12NC29</strain>
    </source>
</reference>
<dbReference type="Proteomes" id="UP000235388">
    <property type="component" value="Unassembled WGS sequence"/>
</dbReference>
<evidence type="ECO:0000256" key="2">
    <source>
        <dbReference type="SAM" id="MobiDB-lite"/>
    </source>
</evidence>